<dbReference type="AlphaFoldDB" id="K7A0J8"/>
<dbReference type="InterPro" id="IPR020904">
    <property type="entry name" value="Sc_DH/Rdtase_CS"/>
</dbReference>
<dbReference type="Proteomes" id="UP000006251">
    <property type="component" value="Unassembled WGS sequence"/>
</dbReference>
<keyword evidence="2" id="KW-0560">Oxidoreductase</keyword>
<dbReference type="STRING" id="1121922.GCA_000428905_01907"/>
<dbReference type="PANTHER" id="PTHR42760">
    <property type="entry name" value="SHORT-CHAIN DEHYDROGENASES/REDUCTASES FAMILY MEMBER"/>
    <property type="match status" value="1"/>
</dbReference>
<evidence type="ECO:0000256" key="2">
    <source>
        <dbReference type="ARBA" id="ARBA00023002"/>
    </source>
</evidence>
<dbReference type="InterPro" id="IPR036291">
    <property type="entry name" value="NAD(P)-bd_dom_sf"/>
</dbReference>
<sequence>MTYFNLENKVALVTGASSGIGKHFAKLLAKQGAKVVLGARRKEKLDTVVSEIIDAGGTAMSVVLDVTDPQSISAAFDNIYSHYGVVQVLSNNAGISDSTLALSTTEESWNSVLETNLTGGWRMAISMAKQCVENNVSGSIVNTASILGLRVSMGQSSYATSKAALIQLTRSLALELSRKKIRANALCPGYFLTELNEDYFQTDKGKKYIQSMPSQRLGQLNELDVPFLLLACEQAGSYMNGSVLVVDAGHSISNM</sequence>
<dbReference type="RefSeq" id="WP_006011566.1">
    <property type="nucleotide sequence ID" value="NZ_BAEQ01000040.1"/>
</dbReference>
<dbReference type="SUPFAM" id="SSF51735">
    <property type="entry name" value="NAD(P)-binding Rossmann-fold domains"/>
    <property type="match status" value="1"/>
</dbReference>
<dbReference type="PROSITE" id="PS00061">
    <property type="entry name" value="ADH_SHORT"/>
    <property type="match status" value="1"/>
</dbReference>
<dbReference type="CDD" id="cd05233">
    <property type="entry name" value="SDR_c"/>
    <property type="match status" value="1"/>
</dbReference>
<dbReference type="OrthoDB" id="9803333at2"/>
<evidence type="ECO:0000256" key="3">
    <source>
        <dbReference type="RuleBase" id="RU000363"/>
    </source>
</evidence>
<comment type="caution">
    <text evidence="4">The sequence shown here is derived from an EMBL/GenBank/DDBJ whole genome shotgun (WGS) entry which is preliminary data.</text>
</comment>
<comment type="similarity">
    <text evidence="1 3">Belongs to the short-chain dehydrogenases/reductases (SDR) family.</text>
</comment>
<evidence type="ECO:0000313" key="4">
    <source>
        <dbReference type="EMBL" id="GAC29045.1"/>
    </source>
</evidence>
<dbReference type="Gene3D" id="3.40.50.720">
    <property type="entry name" value="NAD(P)-binding Rossmann-like Domain"/>
    <property type="match status" value="1"/>
</dbReference>
<name>K7A0J8_9ALTE</name>
<dbReference type="Pfam" id="PF00106">
    <property type="entry name" value="adh_short"/>
    <property type="match status" value="1"/>
</dbReference>
<protein>
    <submittedName>
        <fullName evidence="4">3-oxoacyl-[acyl-carrier-protein] reductase</fullName>
    </submittedName>
</protein>
<dbReference type="FunFam" id="3.40.50.720:FF:000084">
    <property type="entry name" value="Short-chain dehydrogenase reductase"/>
    <property type="match status" value="1"/>
</dbReference>
<keyword evidence="5" id="KW-1185">Reference proteome</keyword>
<dbReference type="GO" id="GO:0016616">
    <property type="term" value="F:oxidoreductase activity, acting on the CH-OH group of donors, NAD or NADP as acceptor"/>
    <property type="evidence" value="ECO:0007669"/>
    <property type="project" value="TreeGrafter"/>
</dbReference>
<dbReference type="EMBL" id="BAEQ01000040">
    <property type="protein sequence ID" value="GAC29045.1"/>
    <property type="molecule type" value="Genomic_DNA"/>
</dbReference>
<reference evidence="5" key="1">
    <citation type="journal article" date="2014" name="Environ. Microbiol.">
        <title>Comparative genomics of the marine bacterial genus Glaciecola reveals the high degree of genomic diversity and genomic characteristic for cold adaptation.</title>
        <authorList>
            <person name="Qin Q.L."/>
            <person name="Xie B.B."/>
            <person name="Yu Y."/>
            <person name="Shu Y.L."/>
            <person name="Rong J.C."/>
            <person name="Zhang Y.J."/>
            <person name="Zhao D.L."/>
            <person name="Chen X.L."/>
            <person name="Zhang X.Y."/>
            <person name="Chen B."/>
            <person name="Zhou B.C."/>
            <person name="Zhang Y.Z."/>
        </authorList>
    </citation>
    <scope>NUCLEOTIDE SEQUENCE [LARGE SCALE GENOMIC DNA]</scope>
    <source>
        <strain evidence="5">ACAM 615</strain>
    </source>
</reference>
<evidence type="ECO:0000256" key="1">
    <source>
        <dbReference type="ARBA" id="ARBA00006484"/>
    </source>
</evidence>
<evidence type="ECO:0000313" key="5">
    <source>
        <dbReference type="Proteomes" id="UP000006251"/>
    </source>
</evidence>
<dbReference type="PRINTS" id="PR00081">
    <property type="entry name" value="GDHRDH"/>
</dbReference>
<organism evidence="4 5">
    <name type="scientific">Brumicola pallidula DSM 14239 = ACAM 615</name>
    <dbReference type="NCBI Taxonomy" id="1121922"/>
    <lineage>
        <taxon>Bacteria</taxon>
        <taxon>Pseudomonadati</taxon>
        <taxon>Pseudomonadota</taxon>
        <taxon>Gammaproteobacteria</taxon>
        <taxon>Alteromonadales</taxon>
        <taxon>Alteromonadaceae</taxon>
        <taxon>Brumicola</taxon>
    </lineage>
</organism>
<accession>K7A0J8</accession>
<proteinExistence type="inferred from homology"/>
<gene>
    <name evidence="4" type="primary">fabG</name>
    <name evidence="4" type="ORF">GPAL_2184</name>
</gene>
<dbReference type="InterPro" id="IPR002347">
    <property type="entry name" value="SDR_fam"/>
</dbReference>
<dbReference type="PANTHER" id="PTHR42760:SF133">
    <property type="entry name" value="3-OXOACYL-[ACYL-CARRIER-PROTEIN] REDUCTASE"/>
    <property type="match status" value="1"/>
</dbReference>
<dbReference type="PRINTS" id="PR00080">
    <property type="entry name" value="SDRFAMILY"/>
</dbReference>